<evidence type="ECO:0000313" key="2">
    <source>
        <dbReference type="Proteomes" id="UP001595882"/>
    </source>
</evidence>
<comment type="caution">
    <text evidence="1">The sequence shown here is derived from an EMBL/GenBank/DDBJ whole genome shotgun (WGS) entry which is preliminary data.</text>
</comment>
<dbReference type="RefSeq" id="WP_390253884.1">
    <property type="nucleotide sequence ID" value="NZ_JBHSDT010000008.1"/>
</dbReference>
<sequence length="50" mass="6018">MEKAMHQTHGVGYAEYSRNLEKRLSVEKEREDSYIKSQEVIQDIERLVHR</sequence>
<protein>
    <submittedName>
        <fullName evidence="1">Uncharacterized protein</fullName>
    </submittedName>
</protein>
<name>A0ABV8WZC6_9BACI</name>
<organism evidence="1 2">
    <name type="scientific">Gracilibacillus xinjiangensis</name>
    <dbReference type="NCBI Taxonomy" id="1193282"/>
    <lineage>
        <taxon>Bacteria</taxon>
        <taxon>Bacillati</taxon>
        <taxon>Bacillota</taxon>
        <taxon>Bacilli</taxon>
        <taxon>Bacillales</taxon>
        <taxon>Bacillaceae</taxon>
        <taxon>Gracilibacillus</taxon>
    </lineage>
</organism>
<proteinExistence type="predicted"/>
<dbReference type="Proteomes" id="UP001595882">
    <property type="component" value="Unassembled WGS sequence"/>
</dbReference>
<dbReference type="Pfam" id="PF26149">
    <property type="entry name" value="YuzK"/>
    <property type="match status" value="1"/>
</dbReference>
<reference evidence="2" key="1">
    <citation type="journal article" date="2019" name="Int. J. Syst. Evol. Microbiol.">
        <title>The Global Catalogue of Microorganisms (GCM) 10K type strain sequencing project: providing services to taxonomists for standard genome sequencing and annotation.</title>
        <authorList>
            <consortium name="The Broad Institute Genomics Platform"/>
            <consortium name="The Broad Institute Genome Sequencing Center for Infectious Disease"/>
            <person name="Wu L."/>
            <person name="Ma J."/>
        </authorList>
    </citation>
    <scope>NUCLEOTIDE SEQUENCE [LARGE SCALE GENOMIC DNA]</scope>
    <source>
        <strain evidence="2">CCUG 37865</strain>
    </source>
</reference>
<keyword evidence="2" id="KW-1185">Reference proteome</keyword>
<accession>A0ABV8WZC6</accession>
<gene>
    <name evidence="1" type="ORF">ACFOY7_17450</name>
</gene>
<dbReference type="InterPro" id="IPR058676">
    <property type="entry name" value="YuzK"/>
</dbReference>
<dbReference type="EMBL" id="JBHSDT010000008">
    <property type="protein sequence ID" value="MFC4404860.1"/>
    <property type="molecule type" value="Genomic_DNA"/>
</dbReference>
<evidence type="ECO:0000313" key="1">
    <source>
        <dbReference type="EMBL" id="MFC4404860.1"/>
    </source>
</evidence>